<dbReference type="NCBIfam" id="TIGR00439">
    <property type="entry name" value="FtsX_Gneg"/>
    <property type="match status" value="1"/>
</dbReference>
<dbReference type="Pfam" id="PF18075">
    <property type="entry name" value="FtsX_ECD"/>
    <property type="match status" value="1"/>
</dbReference>
<dbReference type="Gene3D" id="3.30.70.3040">
    <property type="match status" value="1"/>
</dbReference>
<evidence type="ECO:0000256" key="9">
    <source>
        <dbReference type="ARBA" id="ARBA00022989"/>
    </source>
</evidence>
<sequence length="325" mass="35141">MTAPKANAMKKTTKPAGAVRPKLAQEGFFGRSGYFFARALANLRQNVFVSVVTVGTISLALLIAALFLLVYVNLEGLANGWSDKVQITAYFDKEPAPLAVAALKTTVKSIPGTKSVTFISKQEAESRLRARLKGQESLLEGVNADVLPASLEIRLDREHRDNFAVTHYVAALKKVQGIGEVQYGEEWVQRFNTFMNFFRLMGLLLGSFLTIAVLFIVSNTIKLTIYARKEELELLSLVGATRFFIKAPFLIEGVLQGALGALLSLLALAGCYFAFLHNAGSFLGVNPAGAGLSFLSPLHLAVILGGGVLLGFIGSLTSLRRFVNV</sequence>
<evidence type="ECO:0000256" key="1">
    <source>
        <dbReference type="ARBA" id="ARBA00004429"/>
    </source>
</evidence>
<evidence type="ECO:0000256" key="4">
    <source>
        <dbReference type="ARBA" id="ARBA00021907"/>
    </source>
</evidence>
<evidence type="ECO:0000259" key="15">
    <source>
        <dbReference type="Pfam" id="PF18075"/>
    </source>
</evidence>
<feature type="transmembrane region" description="Helical" evidence="13">
    <location>
        <begin position="249"/>
        <end position="275"/>
    </location>
</feature>
<evidence type="ECO:0000256" key="13">
    <source>
        <dbReference type="SAM" id="Phobius"/>
    </source>
</evidence>
<accession>A0A6V8MHK8</accession>
<keyword evidence="9 13" id="KW-1133">Transmembrane helix</keyword>
<feature type="transmembrane region" description="Helical" evidence="13">
    <location>
        <begin position="197"/>
        <end position="218"/>
    </location>
</feature>
<dbReference type="EMBL" id="BLXX01000004">
    <property type="protein sequence ID" value="GFO59465.1"/>
    <property type="molecule type" value="Genomic_DNA"/>
</dbReference>
<evidence type="ECO:0000256" key="5">
    <source>
        <dbReference type="ARBA" id="ARBA00022475"/>
    </source>
</evidence>
<keyword evidence="10 12" id="KW-0472">Membrane</keyword>
<dbReference type="Proteomes" id="UP000556026">
    <property type="component" value="Unassembled WGS sequence"/>
</dbReference>
<keyword evidence="6" id="KW-0997">Cell inner membrane</keyword>
<evidence type="ECO:0000256" key="8">
    <source>
        <dbReference type="ARBA" id="ARBA00022692"/>
    </source>
</evidence>
<feature type="transmembrane region" description="Helical" evidence="13">
    <location>
        <begin position="295"/>
        <end position="319"/>
    </location>
</feature>
<dbReference type="GO" id="GO:0051301">
    <property type="term" value="P:cell division"/>
    <property type="evidence" value="ECO:0007669"/>
    <property type="project" value="UniProtKB-KW"/>
</dbReference>
<gene>
    <name evidence="16" type="primary">ftsX</name>
    <name evidence="16" type="ORF">GMST_17900</name>
</gene>
<dbReference type="AlphaFoldDB" id="A0A6V8MHK8"/>
<protein>
    <recommendedName>
        <fullName evidence="4 12">Cell division protein FtsX</fullName>
    </recommendedName>
</protein>
<evidence type="ECO:0000259" key="14">
    <source>
        <dbReference type="Pfam" id="PF02687"/>
    </source>
</evidence>
<keyword evidence="7 12" id="KW-0132">Cell division</keyword>
<dbReference type="InterPro" id="IPR047590">
    <property type="entry name" value="FtsX_proteobact-type"/>
</dbReference>
<name>A0A6V8MHK8_9BACT</name>
<feature type="transmembrane region" description="Helical" evidence="13">
    <location>
        <begin position="47"/>
        <end position="72"/>
    </location>
</feature>
<evidence type="ECO:0000256" key="6">
    <source>
        <dbReference type="ARBA" id="ARBA00022519"/>
    </source>
</evidence>
<comment type="similarity">
    <text evidence="2 12">Belongs to the ABC-4 integral membrane protein family. FtsX subfamily.</text>
</comment>
<evidence type="ECO:0000256" key="2">
    <source>
        <dbReference type="ARBA" id="ARBA00007379"/>
    </source>
</evidence>
<evidence type="ECO:0000256" key="3">
    <source>
        <dbReference type="ARBA" id="ARBA00011160"/>
    </source>
</evidence>
<dbReference type="InterPro" id="IPR040690">
    <property type="entry name" value="FtsX_ECD"/>
</dbReference>
<feature type="domain" description="FtsX extracellular" evidence="15">
    <location>
        <begin position="85"/>
        <end position="181"/>
    </location>
</feature>
<dbReference type="InterPro" id="IPR004513">
    <property type="entry name" value="FtsX"/>
</dbReference>
<dbReference type="Pfam" id="PF02687">
    <property type="entry name" value="FtsX"/>
    <property type="match status" value="1"/>
</dbReference>
<dbReference type="InterPro" id="IPR003838">
    <property type="entry name" value="ABC3_permease_C"/>
</dbReference>
<dbReference type="GO" id="GO:0032153">
    <property type="term" value="C:cell division site"/>
    <property type="evidence" value="ECO:0007669"/>
    <property type="project" value="TreeGrafter"/>
</dbReference>
<proteinExistence type="inferred from homology"/>
<evidence type="ECO:0000313" key="16">
    <source>
        <dbReference type="EMBL" id="GFO59465.1"/>
    </source>
</evidence>
<feature type="domain" description="ABC3 transporter permease C-terminal" evidence="14">
    <location>
        <begin position="206"/>
        <end position="324"/>
    </location>
</feature>
<dbReference type="PIRSF" id="PIRSF003097">
    <property type="entry name" value="FtsX"/>
    <property type="match status" value="1"/>
</dbReference>
<keyword evidence="5 12" id="KW-1003">Cell membrane</keyword>
<evidence type="ECO:0000256" key="11">
    <source>
        <dbReference type="ARBA" id="ARBA00023306"/>
    </source>
</evidence>
<evidence type="ECO:0000313" key="17">
    <source>
        <dbReference type="Proteomes" id="UP000556026"/>
    </source>
</evidence>
<comment type="subunit">
    <text evidence="3">Forms a membrane-associated complex with FtsE.</text>
</comment>
<evidence type="ECO:0000256" key="10">
    <source>
        <dbReference type="ARBA" id="ARBA00023136"/>
    </source>
</evidence>
<reference evidence="17" key="1">
    <citation type="submission" date="2020-06" db="EMBL/GenBank/DDBJ databases">
        <title>Draft genomic sequence of Geomonas sp. Red330.</title>
        <authorList>
            <person name="Itoh H."/>
            <person name="Zhenxing X."/>
            <person name="Ushijima N."/>
            <person name="Masuda Y."/>
            <person name="Shiratori Y."/>
            <person name="Senoo K."/>
        </authorList>
    </citation>
    <scope>NUCLEOTIDE SEQUENCE [LARGE SCALE GENOMIC DNA]</scope>
    <source>
        <strain evidence="17">Red330</strain>
    </source>
</reference>
<dbReference type="GO" id="GO:0005886">
    <property type="term" value="C:plasma membrane"/>
    <property type="evidence" value="ECO:0007669"/>
    <property type="project" value="UniProtKB-SubCell"/>
</dbReference>
<keyword evidence="17" id="KW-1185">Reference proteome</keyword>
<organism evidence="16 17">
    <name type="scientific">Geomonas silvestris</name>
    <dbReference type="NCBI Taxonomy" id="2740184"/>
    <lineage>
        <taxon>Bacteria</taxon>
        <taxon>Pseudomonadati</taxon>
        <taxon>Thermodesulfobacteriota</taxon>
        <taxon>Desulfuromonadia</taxon>
        <taxon>Geobacterales</taxon>
        <taxon>Geobacteraceae</taxon>
        <taxon>Geomonas</taxon>
    </lineage>
</organism>
<keyword evidence="11 12" id="KW-0131">Cell cycle</keyword>
<dbReference type="PANTHER" id="PTHR47755">
    <property type="entry name" value="CELL DIVISION PROTEIN FTSX"/>
    <property type="match status" value="1"/>
</dbReference>
<evidence type="ECO:0000256" key="12">
    <source>
        <dbReference type="PIRNR" id="PIRNR003097"/>
    </source>
</evidence>
<comment type="subcellular location">
    <subcellularLocation>
        <location evidence="1">Cell inner membrane</location>
        <topology evidence="1">Multi-pass membrane protein</topology>
    </subcellularLocation>
</comment>
<comment type="caution">
    <text evidence="16">The sequence shown here is derived from an EMBL/GenBank/DDBJ whole genome shotgun (WGS) entry which is preliminary data.</text>
</comment>
<dbReference type="RefSeq" id="WP_246399327.1">
    <property type="nucleotide sequence ID" value="NZ_BLXX01000004.1"/>
</dbReference>
<dbReference type="PANTHER" id="PTHR47755:SF1">
    <property type="entry name" value="CELL DIVISION PROTEIN FTSX"/>
    <property type="match status" value="1"/>
</dbReference>
<keyword evidence="8 13" id="KW-0812">Transmembrane</keyword>
<evidence type="ECO:0000256" key="7">
    <source>
        <dbReference type="ARBA" id="ARBA00022618"/>
    </source>
</evidence>